<protein>
    <submittedName>
        <fullName evidence="4">Beta-lactamase/transpeptidase-like protein</fullName>
    </submittedName>
</protein>
<dbReference type="PANTHER" id="PTHR43283:SF17">
    <property type="entry name" value="(LOVD), PUTATIVE (AFU_ORTHOLOGUE AFUA_5G00920)-RELATED"/>
    <property type="match status" value="1"/>
</dbReference>
<reference evidence="4 5" key="1">
    <citation type="journal article" date="2018" name="Sci. Rep.">
        <title>Comparative genomics provides insights into the lifestyle and reveals functional heterogeneity of dark septate endophytic fungi.</title>
        <authorList>
            <person name="Knapp D.G."/>
            <person name="Nemeth J.B."/>
            <person name="Barry K."/>
            <person name="Hainaut M."/>
            <person name="Henrissat B."/>
            <person name="Johnson J."/>
            <person name="Kuo A."/>
            <person name="Lim J.H.P."/>
            <person name="Lipzen A."/>
            <person name="Nolan M."/>
            <person name="Ohm R.A."/>
            <person name="Tamas L."/>
            <person name="Grigoriev I.V."/>
            <person name="Spatafora J.W."/>
            <person name="Nagy L.G."/>
            <person name="Kovacs G.M."/>
        </authorList>
    </citation>
    <scope>NUCLEOTIDE SEQUENCE [LARGE SCALE GENOMIC DNA]</scope>
    <source>
        <strain evidence="4 5">DSE2036</strain>
    </source>
</reference>
<dbReference type="PANTHER" id="PTHR43283">
    <property type="entry name" value="BETA-LACTAMASE-RELATED"/>
    <property type="match status" value="1"/>
</dbReference>
<sequence length="403" mass="44190">MSGGDVSDFDTMLAELTQKDSPKVHGVIMKCVDKNGSKTLYSKVAGYDSVLPDAVPLHEDVVLKLASSTKLITSIALLQCVEKGLIGLDESLTKVLPEFDGRDILKDIVGSELKLEKNTTPLTARHLLTQTSGLGYPFLNPLLNRREQILKQGRTSNHVTEKYDLPLTFEPGTGWQYGCNLDWAGLVVSRLNGGMTLQEYFVENIWKRVGLSAPFPTFNIEKKPEYDALKMKMSLQAEDGKLEHLDRLPFDDAVAQNGGEGLAGRAGDIMAVLVDLISDTPKLLQSETISAMYTPQLPPGSKSHQMLTQMRPAWEIVCGPIAEEGVNYGFAGAICLAPVPELSQPANMIGWGGASNNIWWVNRELGISGFFATQQTPFGNPTVTKLADAWKKDFWTQYDAGKL</sequence>
<dbReference type="InterPro" id="IPR050789">
    <property type="entry name" value="Diverse_Enzym_Activities"/>
</dbReference>
<comment type="similarity">
    <text evidence="1">Belongs to the class-A beta-lactamase family.</text>
</comment>
<dbReference type="Pfam" id="PF00144">
    <property type="entry name" value="Beta-lactamase"/>
    <property type="match status" value="1"/>
</dbReference>
<keyword evidence="5" id="KW-1185">Reference proteome</keyword>
<gene>
    <name evidence="4" type="ORF">DM02DRAFT_705534</name>
</gene>
<evidence type="ECO:0000256" key="2">
    <source>
        <dbReference type="ARBA" id="ARBA00022801"/>
    </source>
</evidence>
<evidence type="ECO:0000259" key="3">
    <source>
        <dbReference type="Pfam" id="PF00144"/>
    </source>
</evidence>
<dbReference type="SUPFAM" id="SSF56601">
    <property type="entry name" value="beta-lactamase/transpeptidase-like"/>
    <property type="match status" value="1"/>
</dbReference>
<feature type="domain" description="Beta-lactamase-related" evidence="3">
    <location>
        <begin position="36"/>
        <end position="378"/>
    </location>
</feature>
<evidence type="ECO:0000313" key="5">
    <source>
        <dbReference type="Proteomes" id="UP000244855"/>
    </source>
</evidence>
<name>A0A2V1EAR7_9PLEO</name>
<dbReference type="Proteomes" id="UP000244855">
    <property type="component" value="Unassembled WGS sequence"/>
</dbReference>
<dbReference type="AlphaFoldDB" id="A0A2V1EAR7"/>
<dbReference type="Gene3D" id="3.40.710.10">
    <property type="entry name" value="DD-peptidase/beta-lactamase superfamily"/>
    <property type="match status" value="1"/>
</dbReference>
<accession>A0A2V1EAR7</accession>
<evidence type="ECO:0000256" key="1">
    <source>
        <dbReference type="ARBA" id="ARBA00009009"/>
    </source>
</evidence>
<dbReference type="InterPro" id="IPR001466">
    <property type="entry name" value="Beta-lactam-related"/>
</dbReference>
<organism evidence="4 5">
    <name type="scientific">Periconia macrospinosa</name>
    <dbReference type="NCBI Taxonomy" id="97972"/>
    <lineage>
        <taxon>Eukaryota</taxon>
        <taxon>Fungi</taxon>
        <taxon>Dikarya</taxon>
        <taxon>Ascomycota</taxon>
        <taxon>Pezizomycotina</taxon>
        <taxon>Dothideomycetes</taxon>
        <taxon>Pleosporomycetidae</taxon>
        <taxon>Pleosporales</taxon>
        <taxon>Massarineae</taxon>
        <taxon>Periconiaceae</taxon>
        <taxon>Periconia</taxon>
    </lineage>
</organism>
<keyword evidence="2" id="KW-0378">Hydrolase</keyword>
<evidence type="ECO:0000313" key="4">
    <source>
        <dbReference type="EMBL" id="PVI07119.1"/>
    </source>
</evidence>
<dbReference type="OrthoDB" id="428260at2759"/>
<proteinExistence type="inferred from homology"/>
<dbReference type="EMBL" id="KZ805305">
    <property type="protein sequence ID" value="PVI07119.1"/>
    <property type="molecule type" value="Genomic_DNA"/>
</dbReference>
<dbReference type="GO" id="GO:0016787">
    <property type="term" value="F:hydrolase activity"/>
    <property type="evidence" value="ECO:0007669"/>
    <property type="project" value="UniProtKB-KW"/>
</dbReference>
<dbReference type="STRING" id="97972.A0A2V1EAR7"/>
<dbReference type="InterPro" id="IPR012338">
    <property type="entry name" value="Beta-lactam/transpept-like"/>
</dbReference>